<protein>
    <recommendedName>
        <fullName evidence="3">Glycosyltransferase</fullName>
    </recommendedName>
</protein>
<organism evidence="1 2">
    <name type="scientific">Xaviernesmea rhizosphaerae</name>
    <dbReference type="NCBI Taxonomy" id="1672749"/>
    <lineage>
        <taxon>Bacteria</taxon>
        <taxon>Pseudomonadati</taxon>
        <taxon>Pseudomonadota</taxon>
        <taxon>Alphaproteobacteria</taxon>
        <taxon>Hyphomicrobiales</taxon>
        <taxon>Rhizobiaceae</taxon>
        <taxon>Rhizobium/Agrobacterium group</taxon>
        <taxon>Xaviernesmea</taxon>
    </lineage>
</organism>
<dbReference type="Proteomes" id="UP000192652">
    <property type="component" value="Unassembled WGS sequence"/>
</dbReference>
<dbReference type="RefSeq" id="WP_081176604.1">
    <property type="nucleotide sequence ID" value="NZ_MSPX01000011.1"/>
</dbReference>
<dbReference type="EMBL" id="MSPX01000011">
    <property type="protein sequence ID" value="OQP85848.1"/>
    <property type="molecule type" value="Genomic_DNA"/>
</dbReference>
<sequence>MKTLLSLCMPSNRSFARSYGSIETALIFAEKTGCRLIVSDNSRDAQKSAYWIGRSENLLYLADAPLDANQNLLNGMRRADTPFLLMLGDDDEIFLRDDLSPISLEGLPADVVGVRPELLLWTSAGGVRHSETFEILAQDPEARFAEYNAKAMANNSLYYSLWRREAFCAIIEAIQTHPTKGGYIDWAIVFALVSIGRVVHDPSILLRYDWDRWSTDEGIDAANTSLYSGASLKNIDTAISVLLRFLDIHCFLQLIALPMSPDEREAASRANSKLHFCAFAMLLQSHEGLMAHPLAPVILAVAHVPEPEVTFDVACDLLDNWDLGKPGLGTLYRDYLEAMRAA</sequence>
<evidence type="ECO:0000313" key="1">
    <source>
        <dbReference type="EMBL" id="OQP85848.1"/>
    </source>
</evidence>
<keyword evidence="2" id="KW-1185">Reference proteome</keyword>
<dbReference type="SUPFAM" id="SSF53448">
    <property type="entry name" value="Nucleotide-diphospho-sugar transferases"/>
    <property type="match status" value="1"/>
</dbReference>
<comment type="caution">
    <text evidence="1">The sequence shown here is derived from an EMBL/GenBank/DDBJ whole genome shotgun (WGS) entry which is preliminary data.</text>
</comment>
<accession>A0ABX3PCW1</accession>
<evidence type="ECO:0000313" key="2">
    <source>
        <dbReference type="Proteomes" id="UP000192652"/>
    </source>
</evidence>
<dbReference type="InterPro" id="IPR029044">
    <property type="entry name" value="Nucleotide-diphossugar_trans"/>
</dbReference>
<gene>
    <name evidence="1" type="ORF">BTR14_13795</name>
</gene>
<evidence type="ECO:0008006" key="3">
    <source>
        <dbReference type="Google" id="ProtNLM"/>
    </source>
</evidence>
<proteinExistence type="predicted"/>
<reference evidence="1 2" key="1">
    <citation type="journal article" date="2017" name="Antonie Van Leeuwenhoek">
        <title>Rhizobium rhizosphaerae sp. nov., a novel species isolated from rice rhizosphere.</title>
        <authorList>
            <person name="Zhao J.J."/>
            <person name="Zhang J."/>
            <person name="Zhang R.J."/>
            <person name="Zhang C.W."/>
            <person name="Yin H.Q."/>
            <person name="Zhang X.X."/>
        </authorList>
    </citation>
    <scope>NUCLEOTIDE SEQUENCE [LARGE SCALE GENOMIC DNA]</scope>
    <source>
        <strain evidence="1 2">RD15</strain>
    </source>
</reference>
<name>A0ABX3PCW1_9HYPH</name>